<feature type="compositionally biased region" description="Polar residues" evidence="1">
    <location>
        <begin position="41"/>
        <end position="55"/>
    </location>
</feature>
<dbReference type="EMBL" id="CAWUFR010000044">
    <property type="protein sequence ID" value="CAK6960388.1"/>
    <property type="molecule type" value="Genomic_DNA"/>
</dbReference>
<name>A0AAV1NMH2_SCOSC</name>
<sequence>MYDDSNVPVYQHYYYYHQPEASADYQDPGESLTFEKETTKSESQPPSDSDYSRMNWQAHSAETGYPSIPEPLYIPFHIPYFHFITQQHPHDPSEHLGEEDGGEMMKGEIFLCLTEGCSAAYSDCINSSNNDVQAMKYSNFYTSEFFCLNILWK</sequence>
<organism evidence="2 3">
    <name type="scientific">Scomber scombrus</name>
    <name type="common">Atlantic mackerel</name>
    <name type="synonym">Scomber vernalis</name>
    <dbReference type="NCBI Taxonomy" id="13677"/>
    <lineage>
        <taxon>Eukaryota</taxon>
        <taxon>Metazoa</taxon>
        <taxon>Chordata</taxon>
        <taxon>Craniata</taxon>
        <taxon>Vertebrata</taxon>
        <taxon>Euteleostomi</taxon>
        <taxon>Actinopterygii</taxon>
        <taxon>Neopterygii</taxon>
        <taxon>Teleostei</taxon>
        <taxon>Neoteleostei</taxon>
        <taxon>Acanthomorphata</taxon>
        <taxon>Pelagiaria</taxon>
        <taxon>Scombriformes</taxon>
        <taxon>Scombridae</taxon>
        <taxon>Scomber</taxon>
    </lineage>
</organism>
<protein>
    <submittedName>
        <fullName evidence="2">Uncharacterized protein LOC121884825 isoform X3</fullName>
    </submittedName>
</protein>
<proteinExistence type="predicted"/>
<dbReference type="Proteomes" id="UP001314229">
    <property type="component" value="Unassembled WGS sequence"/>
</dbReference>
<evidence type="ECO:0000313" key="3">
    <source>
        <dbReference type="Proteomes" id="UP001314229"/>
    </source>
</evidence>
<evidence type="ECO:0000313" key="2">
    <source>
        <dbReference type="EMBL" id="CAK6960388.1"/>
    </source>
</evidence>
<feature type="region of interest" description="Disordered" evidence="1">
    <location>
        <begin position="21"/>
        <end position="55"/>
    </location>
</feature>
<reference evidence="2 3" key="1">
    <citation type="submission" date="2024-01" db="EMBL/GenBank/DDBJ databases">
        <authorList>
            <person name="Alioto T."/>
            <person name="Alioto T."/>
            <person name="Gomez Garrido J."/>
        </authorList>
    </citation>
    <scope>NUCLEOTIDE SEQUENCE [LARGE SCALE GENOMIC DNA]</scope>
</reference>
<evidence type="ECO:0000256" key="1">
    <source>
        <dbReference type="SAM" id="MobiDB-lite"/>
    </source>
</evidence>
<accession>A0AAV1NMH2</accession>
<gene>
    <name evidence="2" type="ORF">FSCOSCO3_A003763</name>
</gene>
<dbReference type="AlphaFoldDB" id="A0AAV1NMH2"/>
<comment type="caution">
    <text evidence="2">The sequence shown here is derived from an EMBL/GenBank/DDBJ whole genome shotgun (WGS) entry which is preliminary data.</text>
</comment>
<keyword evidence="3" id="KW-1185">Reference proteome</keyword>